<dbReference type="Proteomes" id="UP001432059">
    <property type="component" value="Chromosome"/>
</dbReference>
<dbReference type="PANTHER" id="PTHR37958:SF1">
    <property type="entry name" value="SODIUM-POTASSIUM_PROTON ANTIPORTER CHAA"/>
    <property type="match status" value="1"/>
</dbReference>
<feature type="domain" description="Sodium/calcium exchanger membrane region" evidence="6">
    <location>
        <begin position="30"/>
        <end position="184"/>
    </location>
</feature>
<dbReference type="KEGG" id="bpor:BPO_1544"/>
<dbReference type="Gene3D" id="1.20.1420.30">
    <property type="entry name" value="NCX, central ion-binding region"/>
    <property type="match status" value="1"/>
</dbReference>
<name>A0AAU0F4A1_9FLAO</name>
<dbReference type="RefSeq" id="WP_327983699.1">
    <property type="nucleotide sequence ID" value="NZ_CP136426.1"/>
</dbReference>
<evidence type="ECO:0000256" key="3">
    <source>
        <dbReference type="ARBA" id="ARBA00022989"/>
    </source>
</evidence>
<feature type="domain" description="Sodium/calcium exchanger membrane region" evidence="6">
    <location>
        <begin position="213"/>
        <end position="355"/>
    </location>
</feature>
<feature type="transmembrane region" description="Helical" evidence="5">
    <location>
        <begin position="5"/>
        <end position="24"/>
    </location>
</feature>
<feature type="transmembrane region" description="Helical" evidence="5">
    <location>
        <begin position="131"/>
        <end position="152"/>
    </location>
</feature>
<dbReference type="AlphaFoldDB" id="A0AAU0F4A1"/>
<keyword evidence="8" id="KW-1185">Reference proteome</keyword>
<evidence type="ECO:0000256" key="1">
    <source>
        <dbReference type="ARBA" id="ARBA00004141"/>
    </source>
</evidence>
<proteinExistence type="predicted"/>
<dbReference type="GO" id="GO:0015385">
    <property type="term" value="F:sodium:proton antiporter activity"/>
    <property type="evidence" value="ECO:0007669"/>
    <property type="project" value="TreeGrafter"/>
</dbReference>
<dbReference type="EMBL" id="CP136426">
    <property type="protein sequence ID" value="WOC52191.1"/>
    <property type="molecule type" value="Genomic_DNA"/>
</dbReference>
<evidence type="ECO:0000256" key="4">
    <source>
        <dbReference type="ARBA" id="ARBA00023136"/>
    </source>
</evidence>
<dbReference type="InterPro" id="IPR052946">
    <property type="entry name" value="Alkaline_pH_Ca-Antiporter"/>
</dbReference>
<feature type="transmembrane region" description="Helical" evidence="5">
    <location>
        <begin position="164"/>
        <end position="185"/>
    </location>
</feature>
<organism evidence="7 8">
    <name type="scientific">Bergeyella porcorum</name>
    <dbReference type="NCBI Taxonomy" id="1735111"/>
    <lineage>
        <taxon>Bacteria</taxon>
        <taxon>Pseudomonadati</taxon>
        <taxon>Bacteroidota</taxon>
        <taxon>Flavobacteriia</taxon>
        <taxon>Flavobacteriales</taxon>
        <taxon>Weeksellaceae</taxon>
        <taxon>Bergeyella</taxon>
    </lineage>
</organism>
<dbReference type="InterPro" id="IPR044880">
    <property type="entry name" value="NCX_ion-bd_dom_sf"/>
</dbReference>
<dbReference type="InterPro" id="IPR004837">
    <property type="entry name" value="NaCa_Exmemb"/>
</dbReference>
<protein>
    <submittedName>
        <fullName evidence="7">Ionic transporter y4hA</fullName>
    </submittedName>
</protein>
<evidence type="ECO:0000259" key="6">
    <source>
        <dbReference type="Pfam" id="PF01699"/>
    </source>
</evidence>
<evidence type="ECO:0000256" key="2">
    <source>
        <dbReference type="ARBA" id="ARBA00022692"/>
    </source>
</evidence>
<feature type="transmembrane region" description="Helical" evidence="5">
    <location>
        <begin position="247"/>
        <end position="266"/>
    </location>
</feature>
<dbReference type="PANTHER" id="PTHR37958">
    <property type="entry name" value="SODIUM-POTASSIUM/PROTON ANTIPORTER CHAA"/>
    <property type="match status" value="1"/>
</dbReference>
<accession>A0AAU0F4A1</accession>
<comment type="subcellular location">
    <subcellularLocation>
        <location evidence="1">Membrane</location>
        <topology evidence="1">Multi-pass membrane protein</topology>
    </subcellularLocation>
</comment>
<feature type="transmembrane region" description="Helical" evidence="5">
    <location>
        <begin position="337"/>
        <end position="356"/>
    </location>
</feature>
<keyword evidence="4 5" id="KW-0472">Membrane</keyword>
<dbReference type="GO" id="GO:0005886">
    <property type="term" value="C:plasma membrane"/>
    <property type="evidence" value="ECO:0007669"/>
    <property type="project" value="TreeGrafter"/>
</dbReference>
<keyword evidence="3 5" id="KW-1133">Transmembrane helix</keyword>
<gene>
    <name evidence="7" type="primary">chaA</name>
    <name evidence="7" type="ORF">BPO_1544</name>
</gene>
<evidence type="ECO:0000256" key="5">
    <source>
        <dbReference type="SAM" id="Phobius"/>
    </source>
</evidence>
<evidence type="ECO:0000313" key="7">
    <source>
        <dbReference type="EMBL" id="WOC52191.1"/>
    </source>
</evidence>
<sequence>MKLKFLLHWTIILPIIASVFYLGGFLDDSVATNVAGAILLFGSVLAAVHHAEVVAHKVGEPYGTIILAICITILEVGLIISFMLSGSEGALTYARDTVFAAVMLILNGILGICILVGGVRYREQFFARSSATTYLVSLVAILVLTLVLPNYTSSAAGPFYTNSQLAFVSIACLIIYSTFLMVQTVRHRNYFVDDRDGNEKHDEKPSLIATIVSLVMLIVCLAVVIFMAKGLSPVIEGFVKAMGAPKALVGVIIASVVLLPEGLAAVRAARNNQIQSSVNLALGSALASIGLTIPAISAVCIMFDIPFTLGIDHKSIILLALSVFTVVISLSRGKTNVLYGAVLLVNLAAYIFTVVFP</sequence>
<feature type="transmembrane region" description="Helical" evidence="5">
    <location>
        <begin position="97"/>
        <end position="119"/>
    </location>
</feature>
<feature type="transmembrane region" description="Helical" evidence="5">
    <location>
        <begin position="30"/>
        <end position="50"/>
    </location>
</feature>
<evidence type="ECO:0000313" key="8">
    <source>
        <dbReference type="Proteomes" id="UP001432059"/>
    </source>
</evidence>
<feature type="transmembrane region" description="Helical" evidence="5">
    <location>
        <begin position="206"/>
        <end position="227"/>
    </location>
</feature>
<keyword evidence="2 5" id="KW-0812">Transmembrane</keyword>
<dbReference type="GO" id="GO:0015386">
    <property type="term" value="F:potassium:proton antiporter activity"/>
    <property type="evidence" value="ECO:0007669"/>
    <property type="project" value="TreeGrafter"/>
</dbReference>
<feature type="transmembrane region" description="Helical" evidence="5">
    <location>
        <begin position="311"/>
        <end position="330"/>
    </location>
</feature>
<feature type="transmembrane region" description="Helical" evidence="5">
    <location>
        <begin position="62"/>
        <end position="85"/>
    </location>
</feature>
<dbReference type="Pfam" id="PF01699">
    <property type="entry name" value="Na_Ca_ex"/>
    <property type="match status" value="2"/>
</dbReference>
<reference evidence="7" key="1">
    <citation type="submission" date="2023-10" db="EMBL/GenBank/DDBJ databases">
        <title>Characterization and whole genome sequencing of a novel strain of Bergeyella porcorum QD2021 isolated from pig.</title>
        <authorList>
            <person name="Liu G."/>
            <person name="Chen C."/>
            <person name="Han X."/>
        </authorList>
    </citation>
    <scope>NUCLEOTIDE SEQUENCE</scope>
    <source>
        <strain evidence="7">QD2021</strain>
    </source>
</reference>
<feature type="transmembrane region" description="Helical" evidence="5">
    <location>
        <begin position="278"/>
        <end position="305"/>
    </location>
</feature>